<evidence type="ECO:0000313" key="3">
    <source>
        <dbReference type="Proteomes" id="UP000689195"/>
    </source>
</evidence>
<keyword evidence="3" id="KW-1185">Reference proteome</keyword>
<keyword evidence="1" id="KW-0449">Lipoprotein</keyword>
<dbReference type="OrthoDB" id="6738456at2759"/>
<protein>
    <recommendedName>
        <fullName evidence="4">Autophagy-related protein</fullName>
    </recommendedName>
</protein>
<dbReference type="Proteomes" id="UP000689195">
    <property type="component" value="Unassembled WGS sequence"/>
</dbReference>
<organism evidence="2 3">
    <name type="scientific">Paramecium pentaurelia</name>
    <dbReference type="NCBI Taxonomy" id="43138"/>
    <lineage>
        <taxon>Eukaryota</taxon>
        <taxon>Sar</taxon>
        <taxon>Alveolata</taxon>
        <taxon>Ciliophora</taxon>
        <taxon>Intramacronucleata</taxon>
        <taxon>Oligohymenophorea</taxon>
        <taxon>Peniculida</taxon>
        <taxon>Parameciidae</taxon>
        <taxon>Paramecium</taxon>
    </lineage>
</organism>
<reference evidence="2" key="1">
    <citation type="submission" date="2021-01" db="EMBL/GenBank/DDBJ databases">
        <authorList>
            <consortium name="Genoscope - CEA"/>
            <person name="William W."/>
        </authorList>
    </citation>
    <scope>NUCLEOTIDE SEQUENCE</scope>
</reference>
<feature type="lipid moiety-binding region" description="Phosphatidylserine amidated glycine; alternate" evidence="1">
    <location>
        <position position="140"/>
    </location>
</feature>
<dbReference type="Pfam" id="PF02991">
    <property type="entry name" value="ATG8"/>
    <property type="match status" value="1"/>
</dbReference>
<sequence>MQNSLSYKLGLKNDNNRLFIARKTLVQRQELSKKYNNESQVVLVFEPHRFMTQYWAGAGPQQPMFAVGLSKDDPVENISTILKKKLQSVFHKDFQKYTYFLLCNNYLLSSEQTIGMIYEKYKNEEDGILYVKYCEQQTFGTC</sequence>
<dbReference type="AlphaFoldDB" id="A0A8S1S0R8"/>
<name>A0A8S1S0R8_9CILI</name>
<evidence type="ECO:0000313" key="2">
    <source>
        <dbReference type="EMBL" id="CAD8133150.1"/>
    </source>
</evidence>
<gene>
    <name evidence="2" type="ORF">PPENT_87.1.T0020255</name>
</gene>
<comment type="caution">
    <text evidence="2">The sequence shown here is derived from an EMBL/GenBank/DDBJ whole genome shotgun (WGS) entry which is preliminary data.</text>
</comment>
<evidence type="ECO:0008006" key="4">
    <source>
        <dbReference type="Google" id="ProtNLM"/>
    </source>
</evidence>
<dbReference type="EMBL" id="CAJJDO010000002">
    <property type="protein sequence ID" value="CAD8133150.1"/>
    <property type="molecule type" value="Genomic_DNA"/>
</dbReference>
<evidence type="ECO:0000256" key="1">
    <source>
        <dbReference type="PIRSR" id="PIRSR604241-50"/>
    </source>
</evidence>
<proteinExistence type="predicted"/>
<dbReference type="InterPro" id="IPR004241">
    <property type="entry name" value="Atg8-like"/>
</dbReference>
<accession>A0A8S1S0R8</accession>